<keyword evidence="2" id="KW-1185">Reference proteome</keyword>
<dbReference type="Proteomes" id="UP000235145">
    <property type="component" value="Unassembled WGS sequence"/>
</dbReference>
<comment type="caution">
    <text evidence="1">The sequence shown here is derived from an EMBL/GenBank/DDBJ whole genome shotgun (WGS) entry which is preliminary data.</text>
</comment>
<dbReference type="SUPFAM" id="SSF51445">
    <property type="entry name" value="(Trans)glycosidases"/>
    <property type="match status" value="1"/>
</dbReference>
<dbReference type="EMBL" id="NBSK02000001">
    <property type="protein sequence ID" value="KAJ0228166.1"/>
    <property type="molecule type" value="Genomic_DNA"/>
</dbReference>
<dbReference type="PANTHER" id="PTHR43002">
    <property type="entry name" value="GLYCOGEN DEBRANCHING ENZYME"/>
    <property type="match status" value="1"/>
</dbReference>
<proteinExistence type="predicted"/>
<protein>
    <recommendedName>
        <fullName evidence="3">Glycosyl hydrolase family 13 catalytic domain-containing protein</fullName>
    </recommendedName>
</protein>
<evidence type="ECO:0000313" key="2">
    <source>
        <dbReference type="Proteomes" id="UP000235145"/>
    </source>
</evidence>
<gene>
    <name evidence="1" type="ORF">LSAT_V11C100035210</name>
</gene>
<evidence type="ECO:0008006" key="3">
    <source>
        <dbReference type="Google" id="ProtNLM"/>
    </source>
</evidence>
<dbReference type="InterPro" id="IPR017853">
    <property type="entry name" value="GH"/>
</dbReference>
<reference evidence="1 2" key="1">
    <citation type="journal article" date="2017" name="Nat. Commun.">
        <title>Genome assembly with in vitro proximity ligation data and whole-genome triplication in lettuce.</title>
        <authorList>
            <person name="Reyes-Chin-Wo S."/>
            <person name="Wang Z."/>
            <person name="Yang X."/>
            <person name="Kozik A."/>
            <person name="Arikit S."/>
            <person name="Song C."/>
            <person name="Xia L."/>
            <person name="Froenicke L."/>
            <person name="Lavelle D.O."/>
            <person name="Truco M.J."/>
            <person name="Xia R."/>
            <person name="Zhu S."/>
            <person name="Xu C."/>
            <person name="Xu H."/>
            <person name="Xu X."/>
            <person name="Cox K."/>
            <person name="Korf I."/>
            <person name="Meyers B.C."/>
            <person name="Michelmore R.W."/>
        </authorList>
    </citation>
    <scope>NUCLEOTIDE SEQUENCE [LARGE SCALE GENOMIC DNA]</scope>
    <source>
        <strain evidence="2">cv. Salinas</strain>
        <tissue evidence="1">Seedlings</tissue>
    </source>
</reference>
<dbReference type="Gene3D" id="3.20.20.80">
    <property type="entry name" value="Glycosidases"/>
    <property type="match status" value="1"/>
</dbReference>
<name>A0A9R1WMJ6_LACSA</name>
<accession>A0A9R1WMJ6</accession>
<dbReference type="AlphaFoldDB" id="A0A9R1WMJ6"/>
<sequence length="369" mass="42547">MMLLNCSVWCIKCHWNLLSEVNRKEPVNNGMLLLLPKEELEDEASPITTSTKCRGSRVLQLFRMWKHLQLQPSYCALIHSRLLEFILYSKFCFMNPSYTYWVTEMHVDGFRFDLASIMTRGSTLFDVVNVYGNQVEDDLLTTGSPLTNPPLIDMISNDPILLGVKLIAEAWDCGCLYQVGVFPHWGIWSELNGKYRDTVRQFIKGTDGSSGAFAECLCGSPNLYQEGGRIPRNNVNFICAHDGFTLADLVMYNHKHNLANGEDNKDGESHNNRWNCRQEGEFVSISVKRLRKRQRRTFFLCLMVSQGVPMIHMGDEYGHTKGRNNMNYFQWDKKEESSSDFFRFCRLVTNFLHECEALGLNDFPIAERL</sequence>
<organism evidence="1 2">
    <name type="scientific">Lactuca sativa</name>
    <name type="common">Garden lettuce</name>
    <dbReference type="NCBI Taxonomy" id="4236"/>
    <lineage>
        <taxon>Eukaryota</taxon>
        <taxon>Viridiplantae</taxon>
        <taxon>Streptophyta</taxon>
        <taxon>Embryophyta</taxon>
        <taxon>Tracheophyta</taxon>
        <taxon>Spermatophyta</taxon>
        <taxon>Magnoliopsida</taxon>
        <taxon>eudicotyledons</taxon>
        <taxon>Gunneridae</taxon>
        <taxon>Pentapetalae</taxon>
        <taxon>asterids</taxon>
        <taxon>campanulids</taxon>
        <taxon>Asterales</taxon>
        <taxon>Asteraceae</taxon>
        <taxon>Cichorioideae</taxon>
        <taxon>Cichorieae</taxon>
        <taxon>Lactucinae</taxon>
        <taxon>Lactuca</taxon>
    </lineage>
</organism>
<evidence type="ECO:0000313" key="1">
    <source>
        <dbReference type="EMBL" id="KAJ0228166.1"/>
    </source>
</evidence>